<keyword evidence="1" id="KW-0472">Membrane</keyword>
<feature type="transmembrane region" description="Helical" evidence="1">
    <location>
        <begin position="12"/>
        <end position="32"/>
    </location>
</feature>
<reference evidence="2" key="1">
    <citation type="submission" date="2014-11" db="EMBL/GenBank/DDBJ databases">
        <authorList>
            <person name="Amaro Gonzalez C."/>
        </authorList>
    </citation>
    <scope>NUCLEOTIDE SEQUENCE</scope>
</reference>
<evidence type="ECO:0000256" key="1">
    <source>
        <dbReference type="SAM" id="Phobius"/>
    </source>
</evidence>
<reference evidence="2" key="2">
    <citation type="journal article" date="2015" name="Fish Shellfish Immunol.">
        <title>Early steps in the European eel (Anguilla anguilla)-Vibrio vulnificus interaction in the gills: Role of the RtxA13 toxin.</title>
        <authorList>
            <person name="Callol A."/>
            <person name="Pajuelo D."/>
            <person name="Ebbesson L."/>
            <person name="Teles M."/>
            <person name="MacKenzie S."/>
            <person name="Amaro C."/>
        </authorList>
    </citation>
    <scope>NUCLEOTIDE SEQUENCE</scope>
</reference>
<protein>
    <submittedName>
        <fullName evidence="2">Uncharacterized protein</fullName>
    </submittedName>
</protein>
<keyword evidence="1" id="KW-0812">Transmembrane</keyword>
<dbReference type="AlphaFoldDB" id="A0A0E9X8P2"/>
<dbReference type="EMBL" id="GBXM01009608">
    <property type="protein sequence ID" value="JAH98969.1"/>
    <property type="molecule type" value="Transcribed_RNA"/>
</dbReference>
<name>A0A0E9X8P2_ANGAN</name>
<evidence type="ECO:0000313" key="2">
    <source>
        <dbReference type="EMBL" id="JAH98969.1"/>
    </source>
</evidence>
<accession>A0A0E9X8P2</accession>
<sequence>MIIGLIYGGKNLLLYLYFKRILLILAGSVLLVSGKGFLMDVGGITNIIINEGVFLIRNASEEQLEPVSEKESVF</sequence>
<keyword evidence="1" id="KW-1133">Transmembrane helix</keyword>
<organism evidence="2">
    <name type="scientific">Anguilla anguilla</name>
    <name type="common">European freshwater eel</name>
    <name type="synonym">Muraena anguilla</name>
    <dbReference type="NCBI Taxonomy" id="7936"/>
    <lineage>
        <taxon>Eukaryota</taxon>
        <taxon>Metazoa</taxon>
        <taxon>Chordata</taxon>
        <taxon>Craniata</taxon>
        <taxon>Vertebrata</taxon>
        <taxon>Euteleostomi</taxon>
        <taxon>Actinopterygii</taxon>
        <taxon>Neopterygii</taxon>
        <taxon>Teleostei</taxon>
        <taxon>Anguilliformes</taxon>
        <taxon>Anguillidae</taxon>
        <taxon>Anguilla</taxon>
    </lineage>
</organism>
<proteinExistence type="predicted"/>